<dbReference type="OrthoDB" id="1524454at2"/>
<dbReference type="SUPFAM" id="SSF109854">
    <property type="entry name" value="DinB/YfiT-like putative metalloenzymes"/>
    <property type="match status" value="1"/>
</dbReference>
<dbReference type="InterPro" id="IPR024775">
    <property type="entry name" value="DinB-like"/>
</dbReference>
<reference evidence="2 3" key="1">
    <citation type="submission" date="2019-01" db="EMBL/GenBank/DDBJ databases">
        <title>Flavobacterium sp. nov.,isolated from freshwater.</title>
        <authorList>
            <person name="Zhang R."/>
            <person name="Du Z.-J."/>
        </authorList>
    </citation>
    <scope>NUCLEOTIDE SEQUENCE [LARGE SCALE GENOMIC DNA]</scope>
    <source>
        <strain evidence="2 3">1E403</strain>
    </source>
</reference>
<dbReference type="EMBL" id="SBII01000006">
    <property type="protein sequence ID" value="RWX00234.1"/>
    <property type="molecule type" value="Genomic_DNA"/>
</dbReference>
<feature type="domain" description="DinB-like" evidence="1">
    <location>
        <begin position="13"/>
        <end position="175"/>
    </location>
</feature>
<dbReference type="Pfam" id="PF12867">
    <property type="entry name" value="DinB_2"/>
    <property type="match status" value="1"/>
</dbReference>
<proteinExistence type="predicted"/>
<organism evidence="2 3">
    <name type="scientific">Flavobacterium cerinum</name>
    <dbReference type="NCBI Taxonomy" id="2502784"/>
    <lineage>
        <taxon>Bacteria</taxon>
        <taxon>Pseudomonadati</taxon>
        <taxon>Bacteroidota</taxon>
        <taxon>Flavobacteriia</taxon>
        <taxon>Flavobacteriales</taxon>
        <taxon>Flavobacteriaceae</taxon>
        <taxon>Flavobacterium</taxon>
    </lineage>
</organism>
<protein>
    <submittedName>
        <fullName evidence="2">DinB family protein</fullName>
    </submittedName>
</protein>
<sequence length="185" mass="21382">MKIRSEELIQDLIERTRQNINQAELLKIKTDNALNYKAASQSWSALECLEHLNLYGRFYLPEIAKQIEQSRYPKETDFKSGLLGNYFANSLLPKEKLNKMNTFKSMNPLNSELDISVIDNFLDQQIQMLELLNKARHVSLNKTKAGISISSLIKLKLGDTFRVVIYHNQRHIQQAEKAREASKNS</sequence>
<dbReference type="Gene3D" id="1.20.120.450">
    <property type="entry name" value="dinb family like domain"/>
    <property type="match status" value="1"/>
</dbReference>
<name>A0A3S3SEI9_9FLAO</name>
<dbReference type="RefSeq" id="WP_128389861.1">
    <property type="nucleotide sequence ID" value="NZ_SBII01000006.1"/>
</dbReference>
<gene>
    <name evidence="2" type="ORF">EPI11_10145</name>
</gene>
<evidence type="ECO:0000313" key="3">
    <source>
        <dbReference type="Proteomes" id="UP000287527"/>
    </source>
</evidence>
<dbReference type="AlphaFoldDB" id="A0A3S3SEI9"/>
<comment type="caution">
    <text evidence="2">The sequence shown here is derived from an EMBL/GenBank/DDBJ whole genome shotgun (WGS) entry which is preliminary data.</text>
</comment>
<evidence type="ECO:0000259" key="1">
    <source>
        <dbReference type="Pfam" id="PF12867"/>
    </source>
</evidence>
<dbReference type="InterPro" id="IPR034660">
    <property type="entry name" value="DinB/YfiT-like"/>
</dbReference>
<accession>A0A3S3SEI9</accession>
<evidence type="ECO:0000313" key="2">
    <source>
        <dbReference type="EMBL" id="RWX00234.1"/>
    </source>
</evidence>
<dbReference type="Proteomes" id="UP000287527">
    <property type="component" value="Unassembled WGS sequence"/>
</dbReference>
<keyword evidence="3" id="KW-1185">Reference proteome</keyword>